<accession>A0A316DYV7</accession>
<gene>
    <name evidence="8" type="ORF">LX92_02875</name>
</gene>
<proteinExistence type="inferred from homology"/>
<dbReference type="InterPro" id="IPR036010">
    <property type="entry name" value="2Fe-2S_ferredoxin-like_sf"/>
</dbReference>
<keyword evidence="5" id="KW-0411">Iron-sulfur</keyword>
<comment type="cofactor">
    <cofactor evidence="6">
        <name>[2Fe-2S] cluster</name>
        <dbReference type="ChEBI" id="CHEBI:190135"/>
    </cofactor>
</comment>
<dbReference type="EMBL" id="QGGQ01000006">
    <property type="protein sequence ID" value="PWK22936.1"/>
    <property type="molecule type" value="Genomic_DNA"/>
</dbReference>
<evidence type="ECO:0000313" key="8">
    <source>
        <dbReference type="EMBL" id="PWK22936.1"/>
    </source>
</evidence>
<dbReference type="Proteomes" id="UP000245667">
    <property type="component" value="Unassembled WGS sequence"/>
</dbReference>
<dbReference type="Pfam" id="PF00111">
    <property type="entry name" value="Fer2"/>
    <property type="match status" value="1"/>
</dbReference>
<evidence type="ECO:0000259" key="7">
    <source>
        <dbReference type="Pfam" id="PF00111"/>
    </source>
</evidence>
<dbReference type="InterPro" id="IPR001055">
    <property type="entry name" value="Adrenodoxin-like"/>
</dbReference>
<dbReference type="GO" id="GO:0051537">
    <property type="term" value="F:2 iron, 2 sulfur cluster binding"/>
    <property type="evidence" value="ECO:0007669"/>
    <property type="project" value="UniProtKB-KW"/>
</dbReference>
<comment type="similarity">
    <text evidence="1">Belongs to the adrenodoxin/putidaredoxin family.</text>
</comment>
<dbReference type="Gene3D" id="3.10.20.30">
    <property type="match status" value="1"/>
</dbReference>
<evidence type="ECO:0000256" key="6">
    <source>
        <dbReference type="ARBA" id="ARBA00034078"/>
    </source>
</evidence>
<dbReference type="PANTHER" id="PTHR23426">
    <property type="entry name" value="FERREDOXIN/ADRENODOXIN"/>
    <property type="match status" value="1"/>
</dbReference>
<organism evidence="8 9">
    <name type="scientific">Maribacter polysiphoniae</name>
    <dbReference type="NCBI Taxonomy" id="429344"/>
    <lineage>
        <taxon>Bacteria</taxon>
        <taxon>Pseudomonadati</taxon>
        <taxon>Bacteroidota</taxon>
        <taxon>Flavobacteriia</taxon>
        <taxon>Flavobacteriales</taxon>
        <taxon>Flavobacteriaceae</taxon>
        <taxon>Maribacter</taxon>
    </lineage>
</organism>
<evidence type="ECO:0000313" key="9">
    <source>
        <dbReference type="Proteomes" id="UP000245667"/>
    </source>
</evidence>
<dbReference type="GO" id="GO:0140647">
    <property type="term" value="P:P450-containing electron transport chain"/>
    <property type="evidence" value="ECO:0007669"/>
    <property type="project" value="InterPro"/>
</dbReference>
<comment type="caution">
    <text evidence="8">The sequence shown here is derived from an EMBL/GenBank/DDBJ whole genome shotgun (WGS) entry which is preliminary data.</text>
</comment>
<dbReference type="SUPFAM" id="SSF54292">
    <property type="entry name" value="2Fe-2S ferredoxin-like"/>
    <property type="match status" value="1"/>
</dbReference>
<evidence type="ECO:0000256" key="5">
    <source>
        <dbReference type="ARBA" id="ARBA00023014"/>
    </source>
</evidence>
<feature type="domain" description="2Fe-2S ferredoxin-type" evidence="7">
    <location>
        <begin position="51"/>
        <end position="101"/>
    </location>
</feature>
<name>A0A316DYV7_9FLAO</name>
<protein>
    <submittedName>
        <fullName evidence="8">2Fe-2S ferredoxin</fullName>
    </submittedName>
</protein>
<keyword evidence="4" id="KW-0408">Iron</keyword>
<keyword evidence="3" id="KW-0479">Metal-binding</keyword>
<dbReference type="GO" id="GO:0009055">
    <property type="term" value="F:electron transfer activity"/>
    <property type="evidence" value="ECO:0007669"/>
    <property type="project" value="TreeGrafter"/>
</dbReference>
<dbReference type="GO" id="GO:0046872">
    <property type="term" value="F:metal ion binding"/>
    <property type="evidence" value="ECO:0007669"/>
    <property type="project" value="UniProtKB-KW"/>
</dbReference>
<sequence length="118" mass="13686">MIFSNEWMTIKQCSLKYYNEFGEECDVMFRPNEYHSLMELLFDKYVEDWGDCKGRAWCGTCHIQVIKGPISEKMEADEKQTLSKLGNSTLQSRLACQIPVTAQLDGVVFKILKDDEVF</sequence>
<evidence type="ECO:0000256" key="4">
    <source>
        <dbReference type="ARBA" id="ARBA00023004"/>
    </source>
</evidence>
<evidence type="ECO:0000256" key="2">
    <source>
        <dbReference type="ARBA" id="ARBA00022714"/>
    </source>
</evidence>
<dbReference type="InterPro" id="IPR001041">
    <property type="entry name" value="2Fe-2S_ferredoxin-type"/>
</dbReference>
<dbReference type="InterPro" id="IPR012675">
    <property type="entry name" value="Beta-grasp_dom_sf"/>
</dbReference>
<evidence type="ECO:0000256" key="1">
    <source>
        <dbReference type="ARBA" id="ARBA00010914"/>
    </source>
</evidence>
<reference evidence="8 9" key="1">
    <citation type="submission" date="2018-05" db="EMBL/GenBank/DDBJ databases">
        <title>Genomic Encyclopedia of Archaeal and Bacterial Type Strains, Phase II (KMG-II): from individual species to whole genera.</title>
        <authorList>
            <person name="Goeker M."/>
        </authorList>
    </citation>
    <scope>NUCLEOTIDE SEQUENCE [LARGE SCALE GENOMIC DNA]</scope>
    <source>
        <strain evidence="8 9">DSM 23514</strain>
    </source>
</reference>
<keyword evidence="2" id="KW-0001">2Fe-2S</keyword>
<evidence type="ECO:0000256" key="3">
    <source>
        <dbReference type="ARBA" id="ARBA00022723"/>
    </source>
</evidence>
<dbReference type="AlphaFoldDB" id="A0A316DYV7"/>
<dbReference type="PANTHER" id="PTHR23426:SF65">
    <property type="entry name" value="FERREDOXIN-2, MITOCHONDRIAL"/>
    <property type="match status" value="1"/>
</dbReference>